<gene>
    <name evidence="2" type="ORF">Q2T42_25695</name>
</gene>
<name>A0AA96X452_LEPBY</name>
<sequence>MSTFVYDLVNSIDDRLQEVRTLIEKAAAERNNNSDLYDPLCRATVLLIVAHLEGFVKEIAKAIISDINQFSSFRESPVALKRTFCKTFMISNQENGREVEQKVQQLINMLNNLETKFIVDPFLVESPYGNNKNPSPGVINKICANFGVKNIFSWFNDSSLDIVFSGVASEIDLLLEKLKSHVLNNTQSYPYNLDISFFEIKEPAAKNGSTRSFWETFLDQLLKSRNDIAHGSLLTNSLSVEELADFLNKVIVLKYGLVLVLCHLSIPSSKSL</sequence>
<dbReference type="EMBL" id="CP130144">
    <property type="protein sequence ID" value="WNZ45185.1"/>
    <property type="molecule type" value="Genomic_DNA"/>
</dbReference>
<dbReference type="AlphaFoldDB" id="A0AA96X452"/>
<reference evidence="2" key="1">
    <citation type="journal article" date="2023" name="Plants (Basel)">
        <title>Genomic Analysis of Leptolyngbya boryana CZ1 Reveals Efficient Carbon Fixation Modules.</title>
        <authorList>
            <person name="Bai X."/>
            <person name="Wang H."/>
            <person name="Cheng W."/>
            <person name="Wang J."/>
            <person name="Ma M."/>
            <person name="Hu H."/>
            <person name="Song Z."/>
            <person name="Ma H."/>
            <person name="Fan Y."/>
            <person name="Du C."/>
            <person name="Xu J."/>
        </authorList>
    </citation>
    <scope>NUCLEOTIDE SEQUENCE</scope>
    <source>
        <strain evidence="2">CZ1</strain>
    </source>
</reference>
<dbReference type="InterPro" id="IPR040788">
    <property type="entry name" value="HEPN_MAE_28990"/>
</dbReference>
<feature type="domain" description="MAE-28990/MAE-18760-like HEPN" evidence="1">
    <location>
        <begin position="8"/>
        <end position="258"/>
    </location>
</feature>
<evidence type="ECO:0000313" key="2">
    <source>
        <dbReference type="EMBL" id="WNZ45185.1"/>
    </source>
</evidence>
<organism evidence="2">
    <name type="scientific">Leptolyngbya boryana CZ1</name>
    <dbReference type="NCBI Taxonomy" id="3060204"/>
    <lineage>
        <taxon>Bacteria</taxon>
        <taxon>Bacillati</taxon>
        <taxon>Cyanobacteriota</taxon>
        <taxon>Cyanophyceae</taxon>
        <taxon>Leptolyngbyales</taxon>
        <taxon>Leptolyngbyaceae</taxon>
        <taxon>Leptolyngbya group</taxon>
        <taxon>Leptolyngbya</taxon>
    </lineage>
</organism>
<dbReference type="RefSeq" id="WP_316426917.1">
    <property type="nucleotide sequence ID" value="NZ_CP130144.1"/>
</dbReference>
<accession>A0AA96X452</accession>
<dbReference type="Pfam" id="PF18737">
    <property type="entry name" value="HEPN_MAE_28990"/>
    <property type="match status" value="1"/>
</dbReference>
<proteinExistence type="predicted"/>
<evidence type="ECO:0000259" key="1">
    <source>
        <dbReference type="Pfam" id="PF18737"/>
    </source>
</evidence>
<protein>
    <submittedName>
        <fullName evidence="2">MAE_28990/MAE_18760 family HEPN-like nuclease</fullName>
    </submittedName>
</protein>
<reference evidence="2" key="2">
    <citation type="submission" date="2023-07" db="EMBL/GenBank/DDBJ databases">
        <authorList>
            <person name="Bai X.-H."/>
            <person name="Wang H.-H."/>
            <person name="Wang J."/>
            <person name="Ma M.-Y."/>
            <person name="Hu H.-H."/>
            <person name="Song Z.-L."/>
            <person name="Ma H.-G."/>
            <person name="Fan Y."/>
            <person name="Du C.-Y."/>
            <person name="Xu J.-C."/>
        </authorList>
    </citation>
    <scope>NUCLEOTIDE SEQUENCE</scope>
    <source>
        <strain evidence="2">CZ1</strain>
    </source>
</reference>